<evidence type="ECO:0000313" key="1">
    <source>
        <dbReference type="EMBL" id="KAJ7987223.1"/>
    </source>
</evidence>
<accession>A0ACC2F797</accession>
<sequence length="430" mass="47949">MNLYSSFGSILESWVTNSELLHHSSESFDGAASQDHSAGGDSDDSLTFSRATPEHLSKSDLGPLVESDAEDSAVEMASSEASLPSSPYFLLPGKTDMAPNSTAADRDDDRHSLSSLRPHAFTRTSSCSSSFTSGAMLQKVEQALLRADSDGRLQGLRHRRQWHTASLPPAQRTAHIQRTGNGSASGHPERTFSLSVVDEQSVPEMLHRRGDTHSHHKSLPGLTDTEVQKEDVCEEEEKEVLSPGLGYLEQVCRMMEEIARLRMEVEALKEQNLECDRFDGDTAGRCDRSASKRCPDKTNEDKPSQSSHSSNGNQYFRRRSASDTRVIRRHLSKVKRMSDGQYLSVDDINEQPNDDKEPEKKEAVKKKTENKTNTWRMRIGSLKRETTGKTSQPNQSSATNTSGNRLVRLFSRRKTVPIFEEQNVINTDSH</sequence>
<gene>
    <name evidence="1" type="ORF">DPEC_G00336520</name>
</gene>
<evidence type="ECO:0000313" key="2">
    <source>
        <dbReference type="Proteomes" id="UP001157502"/>
    </source>
</evidence>
<keyword evidence="2" id="KW-1185">Reference proteome</keyword>
<dbReference type="EMBL" id="CM055760">
    <property type="protein sequence ID" value="KAJ7987223.1"/>
    <property type="molecule type" value="Genomic_DNA"/>
</dbReference>
<reference evidence="1" key="1">
    <citation type="submission" date="2021-05" db="EMBL/GenBank/DDBJ databases">
        <authorList>
            <person name="Pan Q."/>
            <person name="Jouanno E."/>
            <person name="Zahm M."/>
            <person name="Klopp C."/>
            <person name="Cabau C."/>
            <person name="Louis A."/>
            <person name="Berthelot C."/>
            <person name="Parey E."/>
            <person name="Roest Crollius H."/>
            <person name="Montfort J."/>
            <person name="Robinson-Rechavi M."/>
            <person name="Bouchez O."/>
            <person name="Lampietro C."/>
            <person name="Lopez Roques C."/>
            <person name="Donnadieu C."/>
            <person name="Postlethwait J."/>
            <person name="Bobe J."/>
            <person name="Dillon D."/>
            <person name="Chandos A."/>
            <person name="von Hippel F."/>
            <person name="Guiguen Y."/>
        </authorList>
    </citation>
    <scope>NUCLEOTIDE SEQUENCE</scope>
    <source>
        <strain evidence="1">YG-Jan2019</strain>
    </source>
</reference>
<dbReference type="Proteomes" id="UP001157502">
    <property type="component" value="Chromosome 33"/>
</dbReference>
<proteinExistence type="predicted"/>
<comment type="caution">
    <text evidence="1">The sequence shown here is derived from an EMBL/GenBank/DDBJ whole genome shotgun (WGS) entry which is preliminary data.</text>
</comment>
<name>A0ACC2F797_DALPE</name>
<protein>
    <submittedName>
        <fullName evidence="1">Uncharacterized protein</fullName>
    </submittedName>
</protein>
<organism evidence="1 2">
    <name type="scientific">Dallia pectoralis</name>
    <name type="common">Alaska blackfish</name>
    <dbReference type="NCBI Taxonomy" id="75939"/>
    <lineage>
        <taxon>Eukaryota</taxon>
        <taxon>Metazoa</taxon>
        <taxon>Chordata</taxon>
        <taxon>Craniata</taxon>
        <taxon>Vertebrata</taxon>
        <taxon>Euteleostomi</taxon>
        <taxon>Actinopterygii</taxon>
        <taxon>Neopterygii</taxon>
        <taxon>Teleostei</taxon>
        <taxon>Protacanthopterygii</taxon>
        <taxon>Esociformes</taxon>
        <taxon>Umbridae</taxon>
        <taxon>Dallia</taxon>
    </lineage>
</organism>